<dbReference type="InterPro" id="IPR032813">
    <property type="entry name" value="Na_H_antiport_N"/>
</dbReference>
<comment type="caution">
    <text evidence="9">The sequence shown here is derived from an EMBL/GenBank/DDBJ whole genome shotgun (WGS) entry which is preliminary data.</text>
</comment>
<dbReference type="PRINTS" id="PR00173">
    <property type="entry name" value="EDTRNSPORT"/>
</dbReference>
<feature type="transmembrane region" description="Helical" evidence="6">
    <location>
        <begin position="149"/>
        <end position="170"/>
    </location>
</feature>
<organism evidence="9 10">
    <name type="scientific">Moryella indoligenes</name>
    <dbReference type="NCBI Taxonomy" id="371674"/>
    <lineage>
        <taxon>Bacteria</taxon>
        <taxon>Bacillati</taxon>
        <taxon>Bacillota</taxon>
        <taxon>Clostridia</taxon>
        <taxon>Lachnospirales</taxon>
        <taxon>Lachnospiraceae</taxon>
        <taxon>Moryella</taxon>
    </lineage>
</organism>
<keyword evidence="4 6" id="KW-1133">Transmembrane helix</keyword>
<evidence type="ECO:0000256" key="5">
    <source>
        <dbReference type="ARBA" id="ARBA00023136"/>
    </source>
</evidence>
<evidence type="ECO:0000256" key="1">
    <source>
        <dbReference type="ARBA" id="ARBA00004651"/>
    </source>
</evidence>
<feature type="transmembrane region" description="Helical" evidence="6">
    <location>
        <begin position="190"/>
        <end position="208"/>
    </location>
</feature>
<keyword evidence="10" id="KW-1185">Reference proteome</keyword>
<dbReference type="Proteomes" id="UP001241537">
    <property type="component" value="Unassembled WGS sequence"/>
</dbReference>
<name>A0AAE3VBM2_9FIRM</name>
<dbReference type="Pfam" id="PF13726">
    <property type="entry name" value="Na_H_antiport_2"/>
    <property type="match status" value="1"/>
</dbReference>
<keyword evidence="3 6" id="KW-0812">Transmembrane</keyword>
<dbReference type="AlphaFoldDB" id="A0AAE3VBM2"/>
<evidence type="ECO:0000256" key="4">
    <source>
        <dbReference type="ARBA" id="ARBA00022989"/>
    </source>
</evidence>
<evidence type="ECO:0000256" key="6">
    <source>
        <dbReference type="SAM" id="Phobius"/>
    </source>
</evidence>
<feature type="transmembrane region" description="Helical" evidence="6">
    <location>
        <begin position="287"/>
        <end position="305"/>
    </location>
</feature>
<sequence>MLSILTNPVTLSVIVMCALCLLKLNVIISLIIAAMVAGISAGMGLGDIMSFIIGGLNGNGTNALAYLLLGTFAAAISATGLADMLSKKVASMVQGRKWVLLVTFVICAIISGTIIPVHIAFIPILVPPLLIMMNALHMDRRQAASVMEFGLIAPYISIPIGYGVIFQGIVADNMTENGMPMTLGEVWPNTIILLGGMLVGLICCWIFYSRPRDYKDINLSQFEIKQEDLKINKDHIVTLVAIASVLFGQLYWDSMPLGALLGIVIMVLGGAVKLKDSDSTVAEGIKLMGMVSFVMLVAGGYANVVKNTGAVDALIEAAMAILGTSRVALVIVLILIGLLITMGIGTSFGTIPVIALLYVPMCSRMGMSPGATACLIACAAALGDAGSPASDSTLGPTAGFNADGQHDHIWDTCVPTFLFYNIPLAIAGFIGGMIL</sequence>
<evidence type="ECO:0000259" key="7">
    <source>
        <dbReference type="Pfam" id="PF03553"/>
    </source>
</evidence>
<comment type="subcellular location">
    <subcellularLocation>
        <location evidence="1">Cell membrane</location>
        <topology evidence="1">Multi-pass membrane protein</topology>
    </subcellularLocation>
</comment>
<protein>
    <submittedName>
        <fullName evidence="9">Histidine transporter YuiF (NhaC family)</fullName>
    </submittedName>
</protein>
<evidence type="ECO:0000256" key="2">
    <source>
        <dbReference type="ARBA" id="ARBA00022475"/>
    </source>
</evidence>
<feature type="transmembrane region" description="Helical" evidence="6">
    <location>
        <begin position="235"/>
        <end position="252"/>
    </location>
</feature>
<feature type="transmembrane region" description="Helical" evidence="6">
    <location>
        <begin position="258"/>
        <end position="275"/>
    </location>
</feature>
<dbReference type="Pfam" id="PF03553">
    <property type="entry name" value="Na_H_antiporter"/>
    <property type="match status" value="1"/>
</dbReference>
<evidence type="ECO:0000259" key="8">
    <source>
        <dbReference type="Pfam" id="PF13726"/>
    </source>
</evidence>
<dbReference type="RefSeq" id="WP_307255287.1">
    <property type="nucleotide sequence ID" value="NZ_JAUSTO010000017.1"/>
</dbReference>
<evidence type="ECO:0000313" key="10">
    <source>
        <dbReference type="Proteomes" id="UP001241537"/>
    </source>
</evidence>
<dbReference type="GO" id="GO:0005886">
    <property type="term" value="C:plasma membrane"/>
    <property type="evidence" value="ECO:0007669"/>
    <property type="project" value="UniProtKB-SubCell"/>
</dbReference>
<evidence type="ECO:0000256" key="3">
    <source>
        <dbReference type="ARBA" id="ARBA00022692"/>
    </source>
</evidence>
<feature type="domain" description="Na+/H+ antiporter NhaC-like C-terminal" evidence="7">
    <location>
        <begin position="149"/>
        <end position="429"/>
    </location>
</feature>
<keyword evidence="2" id="KW-1003">Cell membrane</keyword>
<dbReference type="PANTHER" id="PTHR37821">
    <property type="entry name" value="AMINO ACID TRANSPORTER YUIF-RELATED"/>
    <property type="match status" value="1"/>
</dbReference>
<gene>
    <name evidence="9" type="ORF">J2S20_002046</name>
</gene>
<keyword evidence="5 6" id="KW-0472">Membrane</keyword>
<dbReference type="PANTHER" id="PTHR37821:SF1">
    <property type="entry name" value="AMINO ACID TRANSPORTER YUIF-RELATED"/>
    <property type="match status" value="1"/>
</dbReference>
<dbReference type="InterPro" id="IPR018461">
    <property type="entry name" value="Na/H_Antiport_NhaC-like_C"/>
</dbReference>
<feature type="transmembrane region" description="Helical" evidence="6">
    <location>
        <begin position="325"/>
        <end position="358"/>
    </location>
</feature>
<dbReference type="InterPro" id="IPR052576">
    <property type="entry name" value="AA_Transporter-Related"/>
</dbReference>
<feature type="transmembrane region" description="Helical" evidence="6">
    <location>
        <begin position="12"/>
        <end position="43"/>
    </location>
</feature>
<proteinExistence type="predicted"/>
<feature type="transmembrane region" description="Helical" evidence="6">
    <location>
        <begin position="121"/>
        <end position="137"/>
    </location>
</feature>
<feature type="domain" description="Putative Na+/H+ antiporter N-terminal" evidence="8">
    <location>
        <begin position="7"/>
        <end position="92"/>
    </location>
</feature>
<accession>A0AAE3VBM2</accession>
<dbReference type="EMBL" id="JAUSTO010000017">
    <property type="protein sequence ID" value="MDQ0153331.1"/>
    <property type="molecule type" value="Genomic_DNA"/>
</dbReference>
<reference evidence="9" key="1">
    <citation type="submission" date="2023-07" db="EMBL/GenBank/DDBJ databases">
        <title>Genomic Encyclopedia of Type Strains, Phase IV (KMG-IV): sequencing the most valuable type-strain genomes for metagenomic binning, comparative biology and taxonomic classification.</title>
        <authorList>
            <person name="Goeker M."/>
        </authorList>
    </citation>
    <scope>NUCLEOTIDE SEQUENCE</scope>
    <source>
        <strain evidence="9">DSM 19659</strain>
    </source>
</reference>
<feature type="transmembrane region" description="Helical" evidence="6">
    <location>
        <begin position="63"/>
        <end position="86"/>
    </location>
</feature>
<feature type="transmembrane region" description="Helical" evidence="6">
    <location>
        <begin position="98"/>
        <end position="115"/>
    </location>
</feature>
<evidence type="ECO:0000313" key="9">
    <source>
        <dbReference type="EMBL" id="MDQ0153331.1"/>
    </source>
</evidence>